<evidence type="ECO:0000313" key="7">
    <source>
        <dbReference type="Proteomes" id="UP001152797"/>
    </source>
</evidence>
<dbReference type="PANTHER" id="PTHR15092">
    <property type="entry name" value="POLY A -SPECIFIC RIBONUCLEASE/TARGET OF EGR1, MEMBER 1"/>
    <property type="match status" value="1"/>
</dbReference>
<dbReference type="Gene3D" id="3.30.420.10">
    <property type="entry name" value="Ribonuclease H-like superfamily/Ribonuclease H"/>
    <property type="match status" value="1"/>
</dbReference>
<gene>
    <name evidence="4" type="ORF">C1SCF055_LOCUS11237</name>
</gene>
<keyword evidence="2" id="KW-0175">Coiled coil</keyword>
<evidence type="ECO:0000313" key="5">
    <source>
        <dbReference type="EMBL" id="CAL1137015.1"/>
    </source>
</evidence>
<feature type="compositionally biased region" description="Basic and acidic residues" evidence="3">
    <location>
        <begin position="491"/>
        <end position="505"/>
    </location>
</feature>
<evidence type="ECO:0000313" key="6">
    <source>
        <dbReference type="EMBL" id="CAL4770952.1"/>
    </source>
</evidence>
<comment type="caution">
    <text evidence="4">The sequence shown here is derived from an EMBL/GenBank/DDBJ whole genome shotgun (WGS) entry which is preliminary data.</text>
</comment>
<comment type="similarity">
    <text evidence="1">Belongs to the CAF1 family.</text>
</comment>
<keyword evidence="7" id="KW-1185">Reference proteome</keyword>
<feature type="region of interest" description="Disordered" evidence="3">
    <location>
        <begin position="478"/>
        <end position="506"/>
    </location>
</feature>
<evidence type="ECO:0000256" key="2">
    <source>
        <dbReference type="SAM" id="Coils"/>
    </source>
</evidence>
<dbReference type="InterPro" id="IPR051181">
    <property type="entry name" value="CAF1_poly(A)_ribonucleases"/>
</dbReference>
<dbReference type="EMBL" id="CAMXCT020000824">
    <property type="protein sequence ID" value="CAL1137015.1"/>
    <property type="molecule type" value="Genomic_DNA"/>
</dbReference>
<dbReference type="SUPFAM" id="SSF53098">
    <property type="entry name" value="Ribonuclease H-like"/>
    <property type="match status" value="1"/>
</dbReference>
<sequence length="781" mass="88911">MGGPSKSRQLRESAIAQCSVDIQEAAFVAVDLEFTGLFLDADDSSSARSASLQEYYTRCITSIPSFLPLQLGICCAHQRDDVWELRVHEFNLWPSKRLFVSDFKSLQFLREHGFDFNSYLEQGFTYSRLDPAKAKRQRHSCDANLLIRALRSAKALAVHNGLLDLLHLYHGFIGDLPKDVSSFCEAWLSEFPLLLDTRHLAQEGRYHILKLAGGLSLEHLNRHLSASDPLPGLAAVGASSARTAHGSAGQDALLTAKVLLMQMQLWIANGLKESREKEEERHRLKRLEELEKELPSNWQDVHQLAADCGVSIYRCSGLSSGPAGRFGGAKGARRPVLDIRRDIAARRLAEEVGARDASAESAKGGAEEVVSKDSLMSPAIRPFHNVLAIVGASPGHLCLENNDRAGEIAKHKEQKDECLRYKDFLVNLTPAEWKEQKREEKKQRKLQRRKIAVDARMGEIEEKLQAEIEAEELAFREKEEKEKKGRRRQKRTEEDEQKERDQMEARRRRIARKYPVREQVDAEYVEYSSGEEMPLYFQEPKQLLDIFTSLEESNLFLIQNSQDTEQALEELEQKFAVLRKTREAMSNKMQVQISQLERQIFEEKSKCDELKQAISQSHGGSEIEELLDGLAGGVVEVHGVCMHENQDDGDTLQMLARIEFKLEEYLAYLDEAEDSGLGARVLAEEHKKERQRRLDLRLSRKLQQEKKIEDRLKASLQRSQAPVHKKVGKQIMFRSAPLFQARRVVQEDDGYEEAVREHNIFGIWLDKDGVPNAQQPEKAEG</sequence>
<keyword evidence="6" id="KW-0969">Cilium</keyword>
<dbReference type="InterPro" id="IPR036397">
    <property type="entry name" value="RNaseH_sf"/>
</dbReference>
<dbReference type="GO" id="GO:0000175">
    <property type="term" value="F:3'-5'-RNA exonuclease activity"/>
    <property type="evidence" value="ECO:0007669"/>
    <property type="project" value="TreeGrafter"/>
</dbReference>
<feature type="coiled-coil region" evidence="2">
    <location>
        <begin position="554"/>
        <end position="613"/>
    </location>
</feature>
<keyword evidence="6" id="KW-0966">Cell projection</keyword>
<keyword evidence="6" id="KW-0282">Flagellum</keyword>
<organism evidence="4">
    <name type="scientific">Cladocopium goreaui</name>
    <dbReference type="NCBI Taxonomy" id="2562237"/>
    <lineage>
        <taxon>Eukaryota</taxon>
        <taxon>Sar</taxon>
        <taxon>Alveolata</taxon>
        <taxon>Dinophyceae</taxon>
        <taxon>Suessiales</taxon>
        <taxon>Symbiodiniaceae</taxon>
        <taxon>Cladocopium</taxon>
    </lineage>
</organism>
<dbReference type="EMBL" id="CAMXCT010000824">
    <property type="protein sequence ID" value="CAI3983640.1"/>
    <property type="molecule type" value="Genomic_DNA"/>
</dbReference>
<evidence type="ECO:0000313" key="4">
    <source>
        <dbReference type="EMBL" id="CAI3983640.1"/>
    </source>
</evidence>
<name>A0A9P1C1Z4_9DINO</name>
<protein>
    <submittedName>
        <fullName evidence="6">Cilia- and flagella-associated protein 100 (Flagella-associated protein 100) (Modifier of inner arms 1 protein) (Mia1p)</fullName>
    </submittedName>
</protein>
<dbReference type="OrthoDB" id="10264063at2759"/>
<dbReference type="InterPro" id="IPR012337">
    <property type="entry name" value="RNaseH-like_sf"/>
</dbReference>
<dbReference type="EMBL" id="CAMXCT030000824">
    <property type="protein sequence ID" value="CAL4770952.1"/>
    <property type="molecule type" value="Genomic_DNA"/>
</dbReference>
<evidence type="ECO:0000256" key="1">
    <source>
        <dbReference type="ARBA" id="ARBA00008372"/>
    </source>
</evidence>
<dbReference type="AlphaFoldDB" id="A0A9P1C1Z4"/>
<dbReference type="PANTHER" id="PTHR15092:SF22">
    <property type="entry name" value="POLY(A)-SPECIFIC RIBONUCLEASE PNLDC1"/>
    <property type="match status" value="1"/>
</dbReference>
<accession>A0A9P1C1Z4</accession>
<dbReference type="GO" id="GO:0003723">
    <property type="term" value="F:RNA binding"/>
    <property type="evidence" value="ECO:0007669"/>
    <property type="project" value="TreeGrafter"/>
</dbReference>
<reference evidence="5" key="2">
    <citation type="submission" date="2024-04" db="EMBL/GenBank/DDBJ databases">
        <authorList>
            <person name="Chen Y."/>
            <person name="Shah S."/>
            <person name="Dougan E. K."/>
            <person name="Thang M."/>
            <person name="Chan C."/>
        </authorList>
    </citation>
    <scope>NUCLEOTIDE SEQUENCE [LARGE SCALE GENOMIC DNA]</scope>
</reference>
<reference evidence="4" key="1">
    <citation type="submission" date="2022-10" db="EMBL/GenBank/DDBJ databases">
        <authorList>
            <person name="Chen Y."/>
            <person name="Dougan E. K."/>
            <person name="Chan C."/>
            <person name="Rhodes N."/>
            <person name="Thang M."/>
        </authorList>
    </citation>
    <scope>NUCLEOTIDE SEQUENCE</scope>
</reference>
<dbReference type="Proteomes" id="UP001152797">
    <property type="component" value="Unassembled WGS sequence"/>
</dbReference>
<dbReference type="InterPro" id="IPR006941">
    <property type="entry name" value="RNase_CAF1"/>
</dbReference>
<dbReference type="Pfam" id="PF04857">
    <property type="entry name" value="CAF1"/>
    <property type="match status" value="2"/>
</dbReference>
<proteinExistence type="inferred from homology"/>
<evidence type="ECO:0000256" key="3">
    <source>
        <dbReference type="SAM" id="MobiDB-lite"/>
    </source>
</evidence>